<feature type="region of interest" description="Disordered" evidence="1">
    <location>
        <begin position="197"/>
        <end position="218"/>
    </location>
</feature>
<protein>
    <submittedName>
        <fullName evidence="2">Uncharacterized protein</fullName>
    </submittedName>
</protein>
<feature type="compositionally biased region" description="Polar residues" evidence="1">
    <location>
        <begin position="96"/>
        <end position="105"/>
    </location>
</feature>
<feature type="region of interest" description="Disordered" evidence="1">
    <location>
        <begin position="1"/>
        <end position="43"/>
    </location>
</feature>
<evidence type="ECO:0000256" key="1">
    <source>
        <dbReference type="SAM" id="MobiDB-lite"/>
    </source>
</evidence>
<dbReference type="Proteomes" id="UP000886653">
    <property type="component" value="Unassembled WGS sequence"/>
</dbReference>
<dbReference type="AlphaFoldDB" id="A0A9P6NE10"/>
<accession>A0A9P6NE10</accession>
<organism evidence="2 3">
    <name type="scientific">Cronartium quercuum f. sp. fusiforme G11</name>
    <dbReference type="NCBI Taxonomy" id="708437"/>
    <lineage>
        <taxon>Eukaryota</taxon>
        <taxon>Fungi</taxon>
        <taxon>Dikarya</taxon>
        <taxon>Basidiomycota</taxon>
        <taxon>Pucciniomycotina</taxon>
        <taxon>Pucciniomycetes</taxon>
        <taxon>Pucciniales</taxon>
        <taxon>Coleosporiaceae</taxon>
        <taxon>Cronartium</taxon>
    </lineage>
</organism>
<proteinExistence type="predicted"/>
<feature type="region of interest" description="Disordered" evidence="1">
    <location>
        <begin position="148"/>
        <end position="181"/>
    </location>
</feature>
<dbReference type="OrthoDB" id="2507859at2759"/>
<dbReference type="EMBL" id="MU167348">
    <property type="protein sequence ID" value="KAG0142444.1"/>
    <property type="molecule type" value="Genomic_DNA"/>
</dbReference>
<comment type="caution">
    <text evidence="2">The sequence shown here is derived from an EMBL/GenBank/DDBJ whole genome shotgun (WGS) entry which is preliminary data.</text>
</comment>
<reference evidence="2" key="1">
    <citation type="submission" date="2013-11" db="EMBL/GenBank/DDBJ databases">
        <title>Genome sequence of the fusiform rust pathogen reveals effectors for host alternation and coevolution with pine.</title>
        <authorList>
            <consortium name="DOE Joint Genome Institute"/>
            <person name="Smith K."/>
            <person name="Pendleton A."/>
            <person name="Kubisiak T."/>
            <person name="Anderson C."/>
            <person name="Salamov A."/>
            <person name="Aerts A."/>
            <person name="Riley R."/>
            <person name="Clum A."/>
            <person name="Lindquist E."/>
            <person name="Ence D."/>
            <person name="Campbell M."/>
            <person name="Kronenberg Z."/>
            <person name="Feau N."/>
            <person name="Dhillon B."/>
            <person name="Hamelin R."/>
            <person name="Burleigh J."/>
            <person name="Smith J."/>
            <person name="Yandell M."/>
            <person name="Nelson C."/>
            <person name="Grigoriev I."/>
            <person name="Davis J."/>
        </authorList>
    </citation>
    <scope>NUCLEOTIDE SEQUENCE</scope>
    <source>
        <strain evidence="2">G11</strain>
    </source>
</reference>
<feature type="compositionally biased region" description="Polar residues" evidence="1">
    <location>
        <begin position="153"/>
        <end position="162"/>
    </location>
</feature>
<feature type="region of interest" description="Disordered" evidence="1">
    <location>
        <begin position="78"/>
        <end position="106"/>
    </location>
</feature>
<sequence>MPDLTRSPGSPLPRERGRKTGGRQRTLTELSEPSNRSESSHSVIDLDKYIDQADLFYQAPTSPRRDLIKRYSEQMTDERIANTSAKANSREKRRINPSNLSSGRNSRLIDEVLTDYFNLGQEQSEQEDVVVKREESDDVEDLVHQFKGIGEGSRTTNHNEVSSDLCKLESNSSRPSSRSSKISLVPSIVDIYEAHRLSRSQVSSSSDTSTLVGSSRPE</sequence>
<evidence type="ECO:0000313" key="2">
    <source>
        <dbReference type="EMBL" id="KAG0142444.1"/>
    </source>
</evidence>
<keyword evidence="3" id="KW-1185">Reference proteome</keyword>
<gene>
    <name evidence="2" type="ORF">CROQUDRAFT_97524</name>
</gene>
<feature type="compositionally biased region" description="Low complexity" evidence="1">
    <location>
        <begin position="29"/>
        <end position="42"/>
    </location>
</feature>
<evidence type="ECO:0000313" key="3">
    <source>
        <dbReference type="Proteomes" id="UP000886653"/>
    </source>
</evidence>
<name>A0A9P6NE10_9BASI</name>
<feature type="compositionally biased region" description="Low complexity" evidence="1">
    <location>
        <begin position="168"/>
        <end position="181"/>
    </location>
</feature>
<feature type="compositionally biased region" description="Low complexity" evidence="1">
    <location>
        <begin position="199"/>
        <end position="218"/>
    </location>
</feature>